<dbReference type="AlphaFoldDB" id="A0A7J6NV02"/>
<feature type="signal peptide" evidence="1">
    <location>
        <begin position="1"/>
        <end position="18"/>
    </location>
</feature>
<protein>
    <submittedName>
        <fullName evidence="2">Uncharacterized protein</fullName>
    </submittedName>
</protein>
<keyword evidence="1" id="KW-0732">Signal</keyword>
<proteinExistence type="predicted"/>
<reference evidence="2 3" key="1">
    <citation type="submission" date="2020-04" db="EMBL/GenBank/DDBJ databases">
        <title>Perkinsus olseni comparative genomics.</title>
        <authorList>
            <person name="Bogema D.R."/>
        </authorList>
    </citation>
    <scope>NUCLEOTIDE SEQUENCE [LARGE SCALE GENOMIC DNA]</scope>
    <source>
        <strain evidence="2">00978-12</strain>
    </source>
</reference>
<evidence type="ECO:0000313" key="3">
    <source>
        <dbReference type="Proteomes" id="UP000541610"/>
    </source>
</evidence>
<sequence length="286" mass="32759">MCHLITPLLLAFLYEVAAFPPNKLYVSKAREFRTAWYFFSDGTIATFTITPESRFPFPIYPCGPIPWKVDHCGILLNLDTSDKNFKAFAKKFDLKVEDWANIPYDPFDDTFTIPYHGFVKASGLFGMCDFRGLRLKSLYTMCIPIPLCSVPLRMGRSLILLVIAILQRVAAFPPNRIYFNSGNEFFKSTWSFKPPNIVNIFIINPKDTPLIVDVTGDIPWDVNPDGSVLELKTTDENFKAFAEKYDLNVEDWKKIPYCRADDTFTILYHGHQIILSVFPLPFPPTV</sequence>
<accession>A0A7J6NV02</accession>
<evidence type="ECO:0000313" key="2">
    <source>
        <dbReference type="EMBL" id="KAF4687377.1"/>
    </source>
</evidence>
<feature type="chain" id="PRO_5029623940" evidence="1">
    <location>
        <begin position="19"/>
        <end position="286"/>
    </location>
</feature>
<gene>
    <name evidence="2" type="ORF">FOZ60_004012</name>
</gene>
<dbReference type="EMBL" id="JABANP010000188">
    <property type="protein sequence ID" value="KAF4687377.1"/>
    <property type="molecule type" value="Genomic_DNA"/>
</dbReference>
<organism evidence="2 3">
    <name type="scientific">Perkinsus olseni</name>
    <name type="common">Perkinsus atlanticus</name>
    <dbReference type="NCBI Taxonomy" id="32597"/>
    <lineage>
        <taxon>Eukaryota</taxon>
        <taxon>Sar</taxon>
        <taxon>Alveolata</taxon>
        <taxon>Perkinsozoa</taxon>
        <taxon>Perkinsea</taxon>
        <taxon>Perkinsida</taxon>
        <taxon>Perkinsidae</taxon>
        <taxon>Perkinsus</taxon>
    </lineage>
</organism>
<evidence type="ECO:0000256" key="1">
    <source>
        <dbReference type="SAM" id="SignalP"/>
    </source>
</evidence>
<dbReference type="Proteomes" id="UP000541610">
    <property type="component" value="Unassembled WGS sequence"/>
</dbReference>
<comment type="caution">
    <text evidence="2">The sequence shown here is derived from an EMBL/GenBank/DDBJ whole genome shotgun (WGS) entry which is preliminary data.</text>
</comment>
<name>A0A7J6NV02_PEROL</name>